<organism evidence="1 2">
    <name type="scientific">Pseudonocardia broussonetiae</name>
    <dbReference type="NCBI Taxonomy" id="2736640"/>
    <lineage>
        <taxon>Bacteria</taxon>
        <taxon>Bacillati</taxon>
        <taxon>Actinomycetota</taxon>
        <taxon>Actinomycetes</taxon>
        <taxon>Pseudonocardiales</taxon>
        <taxon>Pseudonocardiaceae</taxon>
        <taxon>Pseudonocardia</taxon>
    </lineage>
</organism>
<dbReference type="Proteomes" id="UP000505377">
    <property type="component" value="Chromosome"/>
</dbReference>
<gene>
    <name evidence="1" type="ORF">HOP40_13340</name>
</gene>
<protein>
    <submittedName>
        <fullName evidence="1">Uncharacterized protein</fullName>
    </submittedName>
</protein>
<sequence>MTVRPITAVAVECDHRDGRDTCDSALLLRATDPGDIDRPAVLVAAAMRGWTVDDQQLCPKHRPITPAAPMAETGA</sequence>
<name>A0A6M6JHM2_9PSEU</name>
<evidence type="ECO:0000313" key="1">
    <source>
        <dbReference type="EMBL" id="QJY46683.1"/>
    </source>
</evidence>
<dbReference type="RefSeq" id="WP_172158287.1">
    <property type="nucleotide sequence ID" value="NZ_CP053564.1"/>
</dbReference>
<evidence type="ECO:0000313" key="2">
    <source>
        <dbReference type="Proteomes" id="UP000505377"/>
    </source>
</evidence>
<dbReference type="AlphaFoldDB" id="A0A6M6JHM2"/>
<reference evidence="1 2" key="1">
    <citation type="submission" date="2020-05" db="EMBL/GenBank/DDBJ databases">
        <authorList>
            <person name="Mo P."/>
        </authorList>
    </citation>
    <scope>NUCLEOTIDE SEQUENCE [LARGE SCALE GENOMIC DNA]</scope>
    <source>
        <strain evidence="1 2">Gen01</strain>
    </source>
</reference>
<dbReference type="KEGG" id="pbro:HOP40_13340"/>
<keyword evidence="2" id="KW-1185">Reference proteome</keyword>
<dbReference type="EMBL" id="CP053564">
    <property type="protein sequence ID" value="QJY46683.1"/>
    <property type="molecule type" value="Genomic_DNA"/>
</dbReference>
<accession>A0A6M6JHM2</accession>
<proteinExistence type="predicted"/>